<evidence type="ECO:0000256" key="1">
    <source>
        <dbReference type="SAM" id="Phobius"/>
    </source>
</evidence>
<reference evidence="3" key="1">
    <citation type="journal article" date="2013" name="Science">
        <title>Gene transfer from bacteria and archaea facilitated evolution of an extremophilic eukaryote.</title>
        <authorList>
            <person name="Schonknecht G."/>
            <person name="Chen W.H."/>
            <person name="Ternes C.M."/>
            <person name="Barbier G.G."/>
            <person name="Shrestha R.P."/>
            <person name="Stanke M."/>
            <person name="Brautigam A."/>
            <person name="Baker B.J."/>
            <person name="Banfield J.F."/>
            <person name="Garavito R.M."/>
            <person name="Carr K."/>
            <person name="Wilkerson C."/>
            <person name="Rensing S.A."/>
            <person name="Gagneul D."/>
            <person name="Dickenson N.E."/>
            <person name="Oesterhelt C."/>
            <person name="Lercher M.J."/>
            <person name="Weber A.P."/>
        </authorList>
    </citation>
    <scope>NUCLEOTIDE SEQUENCE [LARGE SCALE GENOMIC DNA]</scope>
    <source>
        <strain evidence="3">074W</strain>
    </source>
</reference>
<keyword evidence="1" id="KW-0472">Membrane</keyword>
<sequence length="66" mass="7939">MPFFHKKVNGFMNILWSKLLFQTGYNFLSACTSIIFRYLTDRQQYTLLNRAKARIVHIICEMVKMF</sequence>
<name>M2XJ79_GALSU</name>
<proteinExistence type="predicted"/>
<keyword evidence="1" id="KW-0812">Transmembrane</keyword>
<dbReference type="PROSITE" id="PS51257">
    <property type="entry name" value="PROKAR_LIPOPROTEIN"/>
    <property type="match status" value="1"/>
</dbReference>
<organism evidence="2 3">
    <name type="scientific">Galdieria sulphuraria</name>
    <name type="common">Red alga</name>
    <dbReference type="NCBI Taxonomy" id="130081"/>
    <lineage>
        <taxon>Eukaryota</taxon>
        <taxon>Rhodophyta</taxon>
        <taxon>Bangiophyceae</taxon>
        <taxon>Galdieriales</taxon>
        <taxon>Galdieriaceae</taxon>
        <taxon>Galdieria</taxon>
    </lineage>
</organism>
<dbReference type="AlphaFoldDB" id="M2XJ79"/>
<dbReference type="Proteomes" id="UP000030680">
    <property type="component" value="Unassembled WGS sequence"/>
</dbReference>
<gene>
    <name evidence="2" type="ORF">Gasu_25420</name>
</gene>
<protein>
    <submittedName>
        <fullName evidence="2">Uncharacterized protein</fullName>
    </submittedName>
</protein>
<dbReference type="EMBL" id="KB454502">
    <property type="protein sequence ID" value="EME30167.1"/>
    <property type="molecule type" value="Genomic_DNA"/>
</dbReference>
<dbReference type="RefSeq" id="XP_005706687.1">
    <property type="nucleotide sequence ID" value="XM_005706630.1"/>
</dbReference>
<keyword evidence="3" id="KW-1185">Reference proteome</keyword>
<dbReference type="Gramene" id="EME30167">
    <property type="protein sequence ID" value="EME30167"/>
    <property type="gene ID" value="Gasu_25420"/>
</dbReference>
<keyword evidence="1" id="KW-1133">Transmembrane helix</keyword>
<dbReference type="KEGG" id="gsl:Gasu_25420"/>
<evidence type="ECO:0000313" key="3">
    <source>
        <dbReference type="Proteomes" id="UP000030680"/>
    </source>
</evidence>
<feature type="transmembrane region" description="Helical" evidence="1">
    <location>
        <begin position="20"/>
        <end position="40"/>
    </location>
</feature>
<evidence type="ECO:0000313" key="2">
    <source>
        <dbReference type="EMBL" id="EME30167.1"/>
    </source>
</evidence>
<dbReference type="GeneID" id="17088914"/>
<accession>M2XJ79</accession>